<keyword evidence="2" id="KW-1185">Reference proteome</keyword>
<accession>A0ACB7I299</accession>
<proteinExistence type="predicted"/>
<evidence type="ECO:0000313" key="2">
    <source>
        <dbReference type="Proteomes" id="UP000091857"/>
    </source>
</evidence>
<evidence type="ECO:0000313" key="1">
    <source>
        <dbReference type="EMBL" id="KAG8658344.1"/>
    </source>
</evidence>
<organism evidence="1 2">
    <name type="scientific">Manihot esculenta</name>
    <name type="common">Cassava</name>
    <name type="synonym">Jatropha manihot</name>
    <dbReference type="NCBI Taxonomy" id="3983"/>
    <lineage>
        <taxon>Eukaryota</taxon>
        <taxon>Viridiplantae</taxon>
        <taxon>Streptophyta</taxon>
        <taxon>Embryophyta</taxon>
        <taxon>Tracheophyta</taxon>
        <taxon>Spermatophyta</taxon>
        <taxon>Magnoliopsida</taxon>
        <taxon>eudicotyledons</taxon>
        <taxon>Gunneridae</taxon>
        <taxon>Pentapetalae</taxon>
        <taxon>rosids</taxon>
        <taxon>fabids</taxon>
        <taxon>Malpighiales</taxon>
        <taxon>Euphorbiaceae</taxon>
        <taxon>Crotonoideae</taxon>
        <taxon>Manihoteae</taxon>
        <taxon>Manihot</taxon>
    </lineage>
</organism>
<dbReference type="EMBL" id="CM004389">
    <property type="protein sequence ID" value="KAG8658344.1"/>
    <property type="molecule type" value="Genomic_DNA"/>
</dbReference>
<comment type="caution">
    <text evidence="1">The sequence shown here is derived from an EMBL/GenBank/DDBJ whole genome shotgun (WGS) entry which is preliminary data.</text>
</comment>
<dbReference type="Proteomes" id="UP000091857">
    <property type="component" value="Chromosome 3"/>
</dbReference>
<protein>
    <submittedName>
        <fullName evidence="1">Uncharacterized protein</fullName>
    </submittedName>
</protein>
<sequence length="232" mass="26108">MEIRFPFFQLLFTFIFVILPITFKILQKYKTAKLPPGPWKLPLVGNLHQLVGSLPHHSLRNLAKKYGPVVHLQLGQVSTVIISSPDMAKEVMKTHDIIFAYRPNLLAARIMSYDSTNIAFSPYGNYWRQLRKICMMELLSPNRVQSFRSIREDEVETLIKTISSSAGSPVNLGEKVFSMIYSITARAAFGEKCKDQEQFMSLILRSSALAGGFCLGDMYPSVKALQVISVSA</sequence>
<name>A0ACB7I299_MANES</name>
<gene>
    <name evidence="1" type="ORF">MANES_03G139533v8</name>
</gene>
<reference evidence="2" key="1">
    <citation type="journal article" date="2016" name="Nat. Biotechnol.">
        <title>Sequencing wild and cultivated cassava and related species reveals extensive interspecific hybridization and genetic diversity.</title>
        <authorList>
            <person name="Bredeson J.V."/>
            <person name="Lyons J.B."/>
            <person name="Prochnik S.E."/>
            <person name="Wu G.A."/>
            <person name="Ha C.M."/>
            <person name="Edsinger-Gonzales E."/>
            <person name="Grimwood J."/>
            <person name="Schmutz J."/>
            <person name="Rabbi I.Y."/>
            <person name="Egesi C."/>
            <person name="Nauluvula P."/>
            <person name="Lebot V."/>
            <person name="Ndunguru J."/>
            <person name="Mkamilo G."/>
            <person name="Bart R.S."/>
            <person name="Setter T.L."/>
            <person name="Gleadow R.M."/>
            <person name="Kulakow P."/>
            <person name="Ferguson M.E."/>
            <person name="Rounsley S."/>
            <person name="Rokhsar D.S."/>
        </authorList>
    </citation>
    <scope>NUCLEOTIDE SEQUENCE [LARGE SCALE GENOMIC DNA]</scope>
    <source>
        <strain evidence="2">cv. AM560-2</strain>
    </source>
</reference>